<dbReference type="InterPro" id="IPR036515">
    <property type="entry name" value="Transposase_17_sf"/>
</dbReference>
<evidence type="ECO:0000313" key="2">
    <source>
        <dbReference type="EMBL" id="GLR17512.1"/>
    </source>
</evidence>
<dbReference type="GO" id="GO:0043565">
    <property type="term" value="F:sequence-specific DNA binding"/>
    <property type="evidence" value="ECO:0007669"/>
    <property type="project" value="TreeGrafter"/>
</dbReference>
<dbReference type="GO" id="GO:0004803">
    <property type="term" value="F:transposase activity"/>
    <property type="evidence" value="ECO:0007669"/>
    <property type="project" value="InterPro"/>
</dbReference>
<protein>
    <recommendedName>
        <fullName evidence="1">Transposase IS200-like domain-containing protein</fullName>
    </recommendedName>
</protein>
<dbReference type="EMBL" id="BSOH01000012">
    <property type="protein sequence ID" value="GLR17512.1"/>
    <property type="molecule type" value="Genomic_DNA"/>
</dbReference>
<evidence type="ECO:0000259" key="1">
    <source>
        <dbReference type="SMART" id="SM01321"/>
    </source>
</evidence>
<dbReference type="InterPro" id="IPR052715">
    <property type="entry name" value="RAYT_transposase"/>
</dbReference>
<keyword evidence="3" id="KW-1185">Reference proteome</keyword>
<evidence type="ECO:0000313" key="3">
    <source>
        <dbReference type="Proteomes" id="UP001156666"/>
    </source>
</evidence>
<dbReference type="PANTHER" id="PTHR36966:SF1">
    <property type="entry name" value="REP-ASSOCIATED TYROSINE TRANSPOSASE"/>
    <property type="match status" value="1"/>
</dbReference>
<organism evidence="2 3">
    <name type="scientific">Portibacter lacus</name>
    <dbReference type="NCBI Taxonomy" id="1099794"/>
    <lineage>
        <taxon>Bacteria</taxon>
        <taxon>Pseudomonadati</taxon>
        <taxon>Bacteroidota</taxon>
        <taxon>Saprospiria</taxon>
        <taxon>Saprospirales</taxon>
        <taxon>Haliscomenobacteraceae</taxon>
        <taxon>Portibacter</taxon>
    </lineage>
</organism>
<reference evidence="2" key="1">
    <citation type="journal article" date="2014" name="Int. J. Syst. Evol. Microbiol.">
        <title>Complete genome sequence of Corynebacterium casei LMG S-19264T (=DSM 44701T), isolated from a smear-ripened cheese.</title>
        <authorList>
            <consortium name="US DOE Joint Genome Institute (JGI-PGF)"/>
            <person name="Walter F."/>
            <person name="Albersmeier A."/>
            <person name="Kalinowski J."/>
            <person name="Ruckert C."/>
        </authorList>
    </citation>
    <scope>NUCLEOTIDE SEQUENCE</scope>
    <source>
        <strain evidence="2">NBRC 108769</strain>
    </source>
</reference>
<dbReference type="Proteomes" id="UP001156666">
    <property type="component" value="Unassembled WGS sequence"/>
</dbReference>
<name>A0AA37SQ47_9BACT</name>
<dbReference type="InterPro" id="IPR002686">
    <property type="entry name" value="Transposase_17"/>
</dbReference>
<dbReference type="SUPFAM" id="SSF143422">
    <property type="entry name" value="Transposase IS200-like"/>
    <property type="match status" value="1"/>
</dbReference>
<sequence length="227" mass="27325">MANKSNSKQYYRQKFPHIQYLGDTFFVTFRLHGSIPAIELARCKRNYQDRLLDVQNKYQSEILNYSKFEIHRKHLLEIDNLLHSIRHGPTFFSNENCAQICEEQFHRFDNEFYKLLAFTIMNNHVHLLIDTSVQFEMLEFDEERITNEFQTLDRILKRIKGATAQYCNRELNRSGQFWERESYDTYIRNERMLGNIITYILNNPVKAGLIANWQEYRWNYLATNSGI</sequence>
<dbReference type="GO" id="GO:0006313">
    <property type="term" value="P:DNA transposition"/>
    <property type="evidence" value="ECO:0007669"/>
    <property type="project" value="InterPro"/>
</dbReference>
<proteinExistence type="predicted"/>
<dbReference type="Gene3D" id="3.30.70.1290">
    <property type="entry name" value="Transposase IS200-like"/>
    <property type="match status" value="1"/>
</dbReference>
<gene>
    <name evidence="2" type="ORF">GCM10007940_21270</name>
</gene>
<reference evidence="2" key="2">
    <citation type="submission" date="2023-01" db="EMBL/GenBank/DDBJ databases">
        <title>Draft genome sequence of Portibacter lacus strain NBRC 108769.</title>
        <authorList>
            <person name="Sun Q."/>
            <person name="Mori K."/>
        </authorList>
    </citation>
    <scope>NUCLEOTIDE SEQUENCE</scope>
    <source>
        <strain evidence="2">NBRC 108769</strain>
    </source>
</reference>
<dbReference type="RefSeq" id="WP_235295162.1">
    <property type="nucleotide sequence ID" value="NZ_BSOH01000012.1"/>
</dbReference>
<dbReference type="AlphaFoldDB" id="A0AA37SQ47"/>
<feature type="domain" description="Transposase IS200-like" evidence="1">
    <location>
        <begin position="20"/>
        <end position="203"/>
    </location>
</feature>
<dbReference type="SMART" id="SM01321">
    <property type="entry name" value="Y1_Tnp"/>
    <property type="match status" value="1"/>
</dbReference>
<comment type="caution">
    <text evidence="2">The sequence shown here is derived from an EMBL/GenBank/DDBJ whole genome shotgun (WGS) entry which is preliminary data.</text>
</comment>
<dbReference type="PANTHER" id="PTHR36966">
    <property type="entry name" value="REP-ASSOCIATED TYROSINE TRANSPOSASE"/>
    <property type="match status" value="1"/>
</dbReference>
<accession>A0AA37SQ47</accession>